<dbReference type="Proteomes" id="UP000299102">
    <property type="component" value="Unassembled WGS sequence"/>
</dbReference>
<protein>
    <submittedName>
        <fullName evidence="1">Uncharacterized protein</fullName>
    </submittedName>
</protein>
<sequence>MSSPNADAADAAVPACRVVGFAGTVFIVRAVCRPTDVMCERTPLFNVDPSISRTAVGRGRKVGSDDTARDASFVWGLHGYTG</sequence>
<comment type="caution">
    <text evidence="1">The sequence shown here is derived from an EMBL/GenBank/DDBJ whole genome shotgun (WGS) entry which is preliminary data.</text>
</comment>
<dbReference type="AlphaFoldDB" id="A0A4C1V065"/>
<evidence type="ECO:0000313" key="1">
    <source>
        <dbReference type="EMBL" id="GBP32128.1"/>
    </source>
</evidence>
<evidence type="ECO:0000313" key="2">
    <source>
        <dbReference type="Proteomes" id="UP000299102"/>
    </source>
</evidence>
<reference evidence="1 2" key="1">
    <citation type="journal article" date="2019" name="Commun. Biol.">
        <title>The bagworm genome reveals a unique fibroin gene that provides high tensile strength.</title>
        <authorList>
            <person name="Kono N."/>
            <person name="Nakamura H."/>
            <person name="Ohtoshi R."/>
            <person name="Tomita M."/>
            <person name="Numata K."/>
            <person name="Arakawa K."/>
        </authorList>
    </citation>
    <scope>NUCLEOTIDE SEQUENCE [LARGE SCALE GENOMIC DNA]</scope>
</reference>
<keyword evidence="2" id="KW-1185">Reference proteome</keyword>
<gene>
    <name evidence="1" type="ORF">EVAR_80895_1</name>
</gene>
<dbReference type="EMBL" id="BGZK01000255">
    <property type="protein sequence ID" value="GBP32128.1"/>
    <property type="molecule type" value="Genomic_DNA"/>
</dbReference>
<proteinExistence type="predicted"/>
<organism evidence="1 2">
    <name type="scientific">Eumeta variegata</name>
    <name type="common">Bagworm moth</name>
    <name type="synonym">Eumeta japonica</name>
    <dbReference type="NCBI Taxonomy" id="151549"/>
    <lineage>
        <taxon>Eukaryota</taxon>
        <taxon>Metazoa</taxon>
        <taxon>Ecdysozoa</taxon>
        <taxon>Arthropoda</taxon>
        <taxon>Hexapoda</taxon>
        <taxon>Insecta</taxon>
        <taxon>Pterygota</taxon>
        <taxon>Neoptera</taxon>
        <taxon>Endopterygota</taxon>
        <taxon>Lepidoptera</taxon>
        <taxon>Glossata</taxon>
        <taxon>Ditrysia</taxon>
        <taxon>Tineoidea</taxon>
        <taxon>Psychidae</taxon>
        <taxon>Oiketicinae</taxon>
        <taxon>Eumeta</taxon>
    </lineage>
</organism>
<name>A0A4C1V065_EUMVA</name>
<accession>A0A4C1V065</accession>